<reference evidence="2 3" key="1">
    <citation type="journal article" date="2011" name="Proc. Natl. Acad. Sci. U.S.A.">
        <title>Niche of harmful alga Aureococcus anophagefferens revealed through ecogenomics.</title>
        <authorList>
            <person name="Gobler C.J."/>
            <person name="Berry D.L."/>
            <person name="Dyhrman S.T."/>
            <person name="Wilhelm S.W."/>
            <person name="Salamov A."/>
            <person name="Lobanov A.V."/>
            <person name="Zhang Y."/>
            <person name="Collier J.L."/>
            <person name="Wurch L.L."/>
            <person name="Kustka A.B."/>
            <person name="Dill B.D."/>
            <person name="Shah M."/>
            <person name="VerBerkmoes N.C."/>
            <person name="Kuo A."/>
            <person name="Terry A."/>
            <person name="Pangilinan J."/>
            <person name="Lindquist E.A."/>
            <person name="Lucas S."/>
            <person name="Paulsen I.T."/>
            <person name="Hattenrath-Lehmann T.K."/>
            <person name="Talmage S.C."/>
            <person name="Walker E.A."/>
            <person name="Koch F."/>
            <person name="Burson A.M."/>
            <person name="Marcoval M.A."/>
            <person name="Tang Y.Z."/>
            <person name="Lecleir G.R."/>
            <person name="Coyne K.J."/>
            <person name="Berg G.M."/>
            <person name="Bertrand E.M."/>
            <person name="Saito M.A."/>
            <person name="Gladyshev V.N."/>
            <person name="Grigoriev I.V."/>
        </authorList>
    </citation>
    <scope>NUCLEOTIDE SEQUENCE [LARGE SCALE GENOMIC DNA]</scope>
    <source>
        <strain evidence="3">CCMP 1984</strain>
    </source>
</reference>
<feature type="region of interest" description="Disordered" evidence="1">
    <location>
        <begin position="1"/>
        <end position="269"/>
    </location>
</feature>
<keyword evidence="3" id="KW-1185">Reference proteome</keyword>
<feature type="compositionally biased region" description="Basic and acidic residues" evidence="1">
    <location>
        <begin position="253"/>
        <end position="269"/>
    </location>
</feature>
<sequence length="269" mass="28005">MVLVGSPPSNAKPSRFASRNLNSMTRAPAAPPREARSYGGGGRLLVLGNKSEKSSAAKAAAVVAPTPMNTPSLRRENRGQDLSIKLVPSGGGGWAKEEAPEPPPEEQKRKLAPPSASSPALAPWAKKPEDGASPAAATAPWARGADGAAAPRDSHPMSGPMGQPARPPAWAPGGGGPPSPRSANQQPPWARRDHPGSPGRAPQPYGDYARPGDDWRRPRGPSGDAGQHDARWGDRDGGSYANMAPQPQLLSRQRGESAESRDDGPRPRG</sequence>
<feature type="compositionally biased region" description="Polar residues" evidence="1">
    <location>
        <begin position="7"/>
        <end position="25"/>
    </location>
</feature>
<dbReference type="InParanoid" id="F0YSH3"/>
<feature type="compositionally biased region" description="Basic and acidic residues" evidence="1">
    <location>
        <begin position="226"/>
        <end position="237"/>
    </location>
</feature>
<gene>
    <name evidence="2" type="ORF">AURANDRAFT_72901</name>
</gene>
<dbReference type="RefSeq" id="XP_009043365.1">
    <property type="nucleotide sequence ID" value="XM_009045117.1"/>
</dbReference>
<evidence type="ECO:0000313" key="2">
    <source>
        <dbReference type="EMBL" id="EGB01936.1"/>
    </source>
</evidence>
<evidence type="ECO:0008006" key="4">
    <source>
        <dbReference type="Google" id="ProtNLM"/>
    </source>
</evidence>
<dbReference type="AlphaFoldDB" id="F0YSH3"/>
<accession>F0YSH3</accession>
<dbReference type="Proteomes" id="UP000002729">
    <property type="component" value="Unassembled WGS sequence"/>
</dbReference>
<evidence type="ECO:0000256" key="1">
    <source>
        <dbReference type="SAM" id="MobiDB-lite"/>
    </source>
</evidence>
<dbReference type="EMBL" id="GL833988">
    <property type="protein sequence ID" value="EGB01936.1"/>
    <property type="molecule type" value="Genomic_DNA"/>
</dbReference>
<dbReference type="KEGG" id="aaf:AURANDRAFT_72901"/>
<dbReference type="GeneID" id="20228936"/>
<dbReference type="OrthoDB" id="168487at2759"/>
<organism evidence="3">
    <name type="scientific">Aureococcus anophagefferens</name>
    <name type="common">Harmful bloom alga</name>
    <dbReference type="NCBI Taxonomy" id="44056"/>
    <lineage>
        <taxon>Eukaryota</taxon>
        <taxon>Sar</taxon>
        <taxon>Stramenopiles</taxon>
        <taxon>Ochrophyta</taxon>
        <taxon>Pelagophyceae</taxon>
        <taxon>Pelagomonadales</taxon>
        <taxon>Pelagomonadaceae</taxon>
        <taxon>Aureococcus</taxon>
    </lineage>
</organism>
<protein>
    <recommendedName>
        <fullName evidence="4">BAT2 N-terminal domain-containing protein</fullName>
    </recommendedName>
</protein>
<name>F0YSH3_AURAN</name>
<feature type="compositionally biased region" description="Low complexity" evidence="1">
    <location>
        <begin position="112"/>
        <end position="151"/>
    </location>
</feature>
<evidence type="ECO:0000313" key="3">
    <source>
        <dbReference type="Proteomes" id="UP000002729"/>
    </source>
</evidence>
<feature type="non-terminal residue" evidence="2">
    <location>
        <position position="269"/>
    </location>
</feature>
<proteinExistence type="predicted"/>
<feature type="compositionally biased region" description="Basic and acidic residues" evidence="1">
    <location>
        <begin position="95"/>
        <end position="109"/>
    </location>
</feature>
<feature type="compositionally biased region" description="Pro residues" evidence="1">
    <location>
        <begin position="165"/>
        <end position="180"/>
    </location>
</feature>